<sequence>MRSLTGCVTYLTAPITTLKLALIGCSRSPVLLFYSPRPAPFYHPGPKIAAVFTQGPELLAAGRSQLFLHEPETSAAGASVTTPPVVHPACRPSCVSSILRVFHPGWRPPSVLSAGAWTSKQTSKAWIYFL</sequence>
<name>A0ACB9WST8_CHAAC</name>
<reference evidence="1" key="1">
    <citation type="submission" date="2022-05" db="EMBL/GenBank/DDBJ databases">
        <title>Chromosome-level genome of Chaenocephalus aceratus.</title>
        <authorList>
            <person name="Park H."/>
        </authorList>
    </citation>
    <scope>NUCLEOTIDE SEQUENCE</scope>
    <source>
        <strain evidence="1">KU_202001</strain>
    </source>
</reference>
<comment type="caution">
    <text evidence="1">The sequence shown here is derived from an EMBL/GenBank/DDBJ whole genome shotgun (WGS) entry which is preliminary data.</text>
</comment>
<evidence type="ECO:0000313" key="1">
    <source>
        <dbReference type="EMBL" id="KAI4816622.1"/>
    </source>
</evidence>
<protein>
    <submittedName>
        <fullName evidence="1">Uncharacterized protein</fullName>
    </submittedName>
</protein>
<organism evidence="1 2">
    <name type="scientific">Chaenocephalus aceratus</name>
    <name type="common">Blackfin icefish</name>
    <name type="synonym">Chaenichthys aceratus</name>
    <dbReference type="NCBI Taxonomy" id="36190"/>
    <lineage>
        <taxon>Eukaryota</taxon>
        <taxon>Metazoa</taxon>
        <taxon>Chordata</taxon>
        <taxon>Craniata</taxon>
        <taxon>Vertebrata</taxon>
        <taxon>Euteleostomi</taxon>
        <taxon>Actinopterygii</taxon>
        <taxon>Neopterygii</taxon>
        <taxon>Teleostei</taxon>
        <taxon>Neoteleostei</taxon>
        <taxon>Acanthomorphata</taxon>
        <taxon>Eupercaria</taxon>
        <taxon>Perciformes</taxon>
        <taxon>Notothenioidei</taxon>
        <taxon>Channichthyidae</taxon>
        <taxon>Chaenocephalus</taxon>
    </lineage>
</organism>
<accession>A0ACB9WST8</accession>
<proteinExistence type="predicted"/>
<keyword evidence="2" id="KW-1185">Reference proteome</keyword>
<dbReference type="EMBL" id="CM043796">
    <property type="protein sequence ID" value="KAI4816622.1"/>
    <property type="molecule type" value="Genomic_DNA"/>
</dbReference>
<gene>
    <name evidence="1" type="ORF">KUCAC02_008939</name>
</gene>
<dbReference type="Proteomes" id="UP001057452">
    <property type="component" value="Chromosome 12"/>
</dbReference>
<evidence type="ECO:0000313" key="2">
    <source>
        <dbReference type="Proteomes" id="UP001057452"/>
    </source>
</evidence>